<dbReference type="EMBL" id="VBTH01000002">
    <property type="protein sequence ID" value="TLQ05483.1"/>
    <property type="molecule type" value="Genomic_DNA"/>
</dbReference>
<dbReference type="Pfam" id="PF12363">
    <property type="entry name" value="Phage_TAC_12"/>
    <property type="match status" value="1"/>
</dbReference>
<accession>A0A5R9BYU7</accession>
<protein>
    <submittedName>
        <fullName evidence="1">Uncharacterized protein</fullName>
    </submittedName>
</protein>
<proteinExistence type="predicted"/>
<evidence type="ECO:0000313" key="2">
    <source>
        <dbReference type="Proteomes" id="UP000305541"/>
    </source>
</evidence>
<dbReference type="OrthoDB" id="2318064at2"/>
<dbReference type="AlphaFoldDB" id="A0A5R9BYU7"/>
<comment type="caution">
    <text evidence="1">The sequence shown here is derived from an EMBL/GenBank/DDBJ whole genome shotgun (WGS) entry which is preliminary data.</text>
</comment>
<evidence type="ECO:0000313" key="1">
    <source>
        <dbReference type="EMBL" id="TLQ05483.1"/>
    </source>
</evidence>
<dbReference type="Proteomes" id="UP000305541">
    <property type="component" value="Unassembled WGS sequence"/>
</dbReference>
<organism evidence="1 2">
    <name type="scientific">Pediococcus stilesii</name>
    <dbReference type="NCBI Taxonomy" id="331679"/>
    <lineage>
        <taxon>Bacteria</taxon>
        <taxon>Bacillati</taxon>
        <taxon>Bacillota</taxon>
        <taxon>Bacilli</taxon>
        <taxon>Lactobacillales</taxon>
        <taxon>Lactobacillaceae</taxon>
        <taxon>Pediococcus</taxon>
    </lineage>
</organism>
<gene>
    <name evidence="1" type="ORF">FEZ51_02160</name>
</gene>
<reference evidence="1 2" key="1">
    <citation type="submission" date="2019-05" db="EMBL/GenBank/DDBJ databases">
        <title>The metagenome of a microbial culture collection derived from dairy environment covers the genomic content of the human microbiome.</title>
        <authorList>
            <person name="Roder T."/>
            <person name="Wuthrich D."/>
            <person name="Sattari Z."/>
            <person name="Von Ah U."/>
            <person name="Bar C."/>
            <person name="Ronchi F."/>
            <person name="Macpherson A.J."/>
            <person name="Ganal-Vonarburg S.C."/>
            <person name="Bruggmann R."/>
            <person name="Vergeres G."/>
        </authorList>
    </citation>
    <scope>NUCLEOTIDE SEQUENCE [LARGE SCALE GENOMIC DNA]</scope>
    <source>
        <strain evidence="1 2">FAM 18815</strain>
    </source>
</reference>
<sequence>MQALTINGTDYMPEFNFGFYKNLSKELNSNNAIDTLLSGLAANNPEILIQMVHAGLMNQKNTPSTEDVANALDERFAEAEGDELFCEAVKDLQSSGFLKSKMAQWKRYIENVMANSEKVLKNLSDVEEKIQGEMAVNESKVLVKTIDNYLK</sequence>
<name>A0A5R9BYU7_9LACO</name>
<dbReference type="InterPro" id="IPR024410">
    <property type="entry name" value="Phage_TAC_12"/>
</dbReference>
<dbReference type="RefSeq" id="WP_138473827.1">
    <property type="nucleotide sequence ID" value="NZ_VBTH01000002.1"/>
</dbReference>